<protein>
    <recommendedName>
        <fullName evidence="3">DUF4283 domain-containing protein</fullName>
    </recommendedName>
</protein>
<name>A0A9D3WL08_9ROSI</name>
<comment type="caution">
    <text evidence="1">The sequence shown here is derived from an EMBL/GenBank/DDBJ whole genome shotgun (WGS) entry which is preliminary data.</text>
</comment>
<dbReference type="OrthoDB" id="10428727at2759"/>
<dbReference type="Proteomes" id="UP000828251">
    <property type="component" value="Unassembled WGS sequence"/>
</dbReference>
<evidence type="ECO:0000313" key="2">
    <source>
        <dbReference type="Proteomes" id="UP000828251"/>
    </source>
</evidence>
<dbReference type="AlphaFoldDB" id="A0A9D3WL08"/>
<dbReference type="EMBL" id="JAIQCV010000001">
    <property type="protein sequence ID" value="KAH1131064.1"/>
    <property type="molecule type" value="Genomic_DNA"/>
</dbReference>
<proteinExistence type="predicted"/>
<evidence type="ECO:0008006" key="3">
    <source>
        <dbReference type="Google" id="ProtNLM"/>
    </source>
</evidence>
<sequence length="95" mass="11193">MERGFAALSLDDEEEEVVHVQRRMDLERVLEGFPWTFSSHLMLVHHLGEGKDMLKVSLIFANFWIQIHDVPPKYFFKVLANKWGILLRSSYIMMA</sequence>
<accession>A0A9D3WL08</accession>
<organism evidence="1 2">
    <name type="scientific">Gossypium stocksii</name>
    <dbReference type="NCBI Taxonomy" id="47602"/>
    <lineage>
        <taxon>Eukaryota</taxon>
        <taxon>Viridiplantae</taxon>
        <taxon>Streptophyta</taxon>
        <taxon>Embryophyta</taxon>
        <taxon>Tracheophyta</taxon>
        <taxon>Spermatophyta</taxon>
        <taxon>Magnoliopsida</taxon>
        <taxon>eudicotyledons</taxon>
        <taxon>Gunneridae</taxon>
        <taxon>Pentapetalae</taxon>
        <taxon>rosids</taxon>
        <taxon>malvids</taxon>
        <taxon>Malvales</taxon>
        <taxon>Malvaceae</taxon>
        <taxon>Malvoideae</taxon>
        <taxon>Gossypium</taxon>
    </lineage>
</organism>
<reference evidence="1 2" key="1">
    <citation type="journal article" date="2021" name="Plant Biotechnol. J.">
        <title>Multi-omics assisted identification of the key and species-specific regulatory components of drought-tolerant mechanisms in Gossypium stocksii.</title>
        <authorList>
            <person name="Yu D."/>
            <person name="Ke L."/>
            <person name="Zhang D."/>
            <person name="Wu Y."/>
            <person name="Sun Y."/>
            <person name="Mei J."/>
            <person name="Sun J."/>
            <person name="Sun Y."/>
        </authorList>
    </citation>
    <scope>NUCLEOTIDE SEQUENCE [LARGE SCALE GENOMIC DNA]</scope>
    <source>
        <strain evidence="2">cv. E1</strain>
        <tissue evidence="1">Leaf</tissue>
    </source>
</reference>
<evidence type="ECO:0000313" key="1">
    <source>
        <dbReference type="EMBL" id="KAH1131064.1"/>
    </source>
</evidence>
<keyword evidence="2" id="KW-1185">Reference proteome</keyword>
<gene>
    <name evidence="1" type="ORF">J1N35_002442</name>
</gene>